<evidence type="ECO:0000313" key="13">
    <source>
        <dbReference type="Proteomes" id="UP000282654"/>
    </source>
</evidence>
<dbReference type="EC" id="6.1.1.21" evidence="9"/>
<feature type="binding site" evidence="10">
    <location>
        <position position="110"/>
    </location>
    <ligand>
        <name>L-histidine</name>
        <dbReference type="ChEBI" id="CHEBI:57595"/>
    </ligand>
</feature>
<dbReference type="PIRSF" id="PIRSF001549">
    <property type="entry name" value="His-tRNA_synth"/>
    <property type="match status" value="1"/>
</dbReference>
<accession>A0A3N5AXI6</accession>
<evidence type="ECO:0000256" key="9">
    <source>
        <dbReference type="HAMAP-Rule" id="MF_00127"/>
    </source>
</evidence>
<dbReference type="NCBIfam" id="TIGR00442">
    <property type="entry name" value="hisS"/>
    <property type="match status" value="1"/>
</dbReference>
<evidence type="ECO:0000256" key="10">
    <source>
        <dbReference type="PIRSR" id="PIRSR001549-1"/>
    </source>
</evidence>
<dbReference type="PANTHER" id="PTHR43707">
    <property type="entry name" value="HISTIDYL-TRNA SYNTHETASE"/>
    <property type="match status" value="1"/>
</dbReference>
<dbReference type="GO" id="GO:0004821">
    <property type="term" value="F:histidine-tRNA ligase activity"/>
    <property type="evidence" value="ECO:0007669"/>
    <property type="project" value="UniProtKB-UniRule"/>
</dbReference>
<keyword evidence="2 9" id="KW-0963">Cytoplasm</keyword>
<name>A0A3N5AXI6_9THEO</name>
<feature type="binding site" evidence="10">
    <location>
        <position position="124"/>
    </location>
    <ligand>
        <name>L-histidine</name>
        <dbReference type="ChEBI" id="CHEBI:57595"/>
    </ligand>
</feature>
<feature type="domain" description="Aminoacyl-transfer RNA synthetases class-II family profile" evidence="11">
    <location>
        <begin position="21"/>
        <end position="320"/>
    </location>
</feature>
<dbReference type="GO" id="GO:0016740">
    <property type="term" value="F:transferase activity"/>
    <property type="evidence" value="ECO:0007669"/>
    <property type="project" value="UniProtKB-ARBA"/>
</dbReference>
<keyword evidence="3 9" id="KW-0436">Ligase</keyword>
<keyword evidence="7 9" id="KW-0030">Aminoacyl-tRNA synthetase</keyword>
<keyword evidence="6 9" id="KW-0648">Protein biosynthesis</keyword>
<dbReference type="InterPro" id="IPR036621">
    <property type="entry name" value="Anticodon-bd_dom_sf"/>
</dbReference>
<dbReference type="GO" id="GO:0005524">
    <property type="term" value="F:ATP binding"/>
    <property type="evidence" value="ECO:0007669"/>
    <property type="project" value="UniProtKB-UniRule"/>
</dbReference>
<comment type="caution">
    <text evidence="12">The sequence shown here is derived from an EMBL/GenBank/DDBJ whole genome shotgun (WGS) entry which is preliminary data.</text>
</comment>
<dbReference type="InterPro" id="IPR041715">
    <property type="entry name" value="HisRS-like_core"/>
</dbReference>
<evidence type="ECO:0000256" key="5">
    <source>
        <dbReference type="ARBA" id="ARBA00022840"/>
    </source>
</evidence>
<comment type="similarity">
    <text evidence="1 9">Belongs to the class-II aminoacyl-tRNA synthetase family.</text>
</comment>
<dbReference type="SUPFAM" id="SSF55681">
    <property type="entry name" value="Class II aaRS and biotin synthetases"/>
    <property type="match status" value="1"/>
</dbReference>
<feature type="binding site" evidence="10">
    <location>
        <position position="128"/>
    </location>
    <ligand>
        <name>L-histidine</name>
        <dbReference type="ChEBI" id="CHEBI:57595"/>
    </ligand>
</feature>
<evidence type="ECO:0000256" key="4">
    <source>
        <dbReference type="ARBA" id="ARBA00022741"/>
    </source>
</evidence>
<dbReference type="GO" id="GO:0005737">
    <property type="term" value="C:cytoplasm"/>
    <property type="evidence" value="ECO:0007669"/>
    <property type="project" value="UniProtKB-SubCell"/>
</dbReference>
<dbReference type="CDD" id="cd00773">
    <property type="entry name" value="HisRS-like_core"/>
    <property type="match status" value="1"/>
</dbReference>
<sequence length="419" mass="46391">MKKPRGVADILPGETERWQYLERVIRELTRVYGYREIRTPIFEFTELFQRGVGEDTDIVMKEMYSFRDRRGRSLTLRPEGTAGVVRAFIENGLHKWPQPVKLYYVGPMFRYDRPQTGRYRQFHQFGAEVFGTAEPVADAEVICLLMDFYARVGLRGLQLEINSVGCMSCRQALVAALREYFRGKAGGLCSHCLERVERNPLRILDCKEEGCRELLKEAPVPLDFLCGGCRSHFAAVQKELAACGVSFLVNGRLVRGLDYYTGTAFEVLVPGIGAQSAIGGGGRYDKLVETCGGPPTPGVGFAVGLERTLLALAEQGVELPGAAAPEVFVAFAGERAAGRVPAILRRLRAAGIATERDYSGRGLKGQLKQANKRAARWVVIVGEEELDRGNVSVRAMETGEQVEVPEVALVSWLKERLGQ</sequence>
<comment type="subcellular location">
    <subcellularLocation>
        <location evidence="9">Cytoplasm</location>
    </subcellularLocation>
</comment>
<evidence type="ECO:0000259" key="11">
    <source>
        <dbReference type="PROSITE" id="PS50862"/>
    </source>
</evidence>
<evidence type="ECO:0000256" key="8">
    <source>
        <dbReference type="ARBA" id="ARBA00047639"/>
    </source>
</evidence>
<reference evidence="12 13" key="1">
    <citation type="submission" date="2018-11" db="EMBL/GenBank/DDBJ databases">
        <title>Genomic Encyclopedia of Type Strains, Phase IV (KMG-IV): sequencing the most valuable type-strain genomes for metagenomic binning, comparative biology and taxonomic classification.</title>
        <authorList>
            <person name="Goeker M."/>
        </authorList>
    </citation>
    <scope>NUCLEOTIDE SEQUENCE [LARGE SCALE GENOMIC DNA]</scope>
    <source>
        <strain evidence="12 13">DSM 102936</strain>
    </source>
</reference>
<dbReference type="InterPro" id="IPR015807">
    <property type="entry name" value="His-tRNA-ligase"/>
</dbReference>
<gene>
    <name evidence="9" type="primary">hisS</name>
    <name evidence="12" type="ORF">EDD75_0544</name>
</gene>
<evidence type="ECO:0000256" key="1">
    <source>
        <dbReference type="ARBA" id="ARBA00008226"/>
    </source>
</evidence>
<organism evidence="12 13">
    <name type="scientific">Thermodesulfitimonas autotrophica</name>
    <dbReference type="NCBI Taxonomy" id="1894989"/>
    <lineage>
        <taxon>Bacteria</taxon>
        <taxon>Bacillati</taxon>
        <taxon>Bacillota</taxon>
        <taxon>Clostridia</taxon>
        <taxon>Thermoanaerobacterales</taxon>
        <taxon>Thermoanaerobacteraceae</taxon>
        <taxon>Thermodesulfitimonas</taxon>
    </lineage>
</organism>
<evidence type="ECO:0000256" key="3">
    <source>
        <dbReference type="ARBA" id="ARBA00022598"/>
    </source>
</evidence>
<dbReference type="OrthoDB" id="9800814at2"/>
<dbReference type="InterPro" id="IPR033656">
    <property type="entry name" value="HisRS_anticodon"/>
</dbReference>
<comment type="subunit">
    <text evidence="9">Homodimer.</text>
</comment>
<dbReference type="InterPro" id="IPR006195">
    <property type="entry name" value="aa-tRNA-synth_II"/>
</dbReference>
<dbReference type="InterPro" id="IPR004154">
    <property type="entry name" value="Anticodon-bd"/>
</dbReference>
<protein>
    <recommendedName>
        <fullName evidence="9">Histidine--tRNA ligase</fullName>
        <ecNumber evidence="9">6.1.1.21</ecNumber>
    </recommendedName>
    <alternativeName>
        <fullName evidence="9">Histidyl-tRNA synthetase</fullName>
        <shortName evidence="9">HisRS</shortName>
    </alternativeName>
</protein>
<dbReference type="GO" id="GO:0140096">
    <property type="term" value="F:catalytic activity, acting on a protein"/>
    <property type="evidence" value="ECO:0007669"/>
    <property type="project" value="UniProtKB-ARBA"/>
</dbReference>
<dbReference type="CDD" id="cd00859">
    <property type="entry name" value="HisRS_anticodon"/>
    <property type="match status" value="1"/>
</dbReference>
<dbReference type="HAMAP" id="MF_00127">
    <property type="entry name" value="His_tRNA_synth"/>
    <property type="match status" value="1"/>
</dbReference>
<dbReference type="PROSITE" id="PS50862">
    <property type="entry name" value="AA_TRNA_LIGASE_II"/>
    <property type="match status" value="1"/>
</dbReference>
<evidence type="ECO:0000256" key="7">
    <source>
        <dbReference type="ARBA" id="ARBA00023146"/>
    </source>
</evidence>
<dbReference type="Gene3D" id="3.40.50.800">
    <property type="entry name" value="Anticodon-binding domain"/>
    <property type="match status" value="1"/>
</dbReference>
<keyword evidence="4 9" id="KW-0547">Nucleotide-binding</keyword>
<evidence type="ECO:0000256" key="6">
    <source>
        <dbReference type="ARBA" id="ARBA00022917"/>
    </source>
</evidence>
<dbReference type="RefSeq" id="WP_123927628.1">
    <property type="nucleotide sequence ID" value="NZ_RKRE01000001.1"/>
</dbReference>
<keyword evidence="5 9" id="KW-0067">ATP-binding</keyword>
<dbReference type="Pfam" id="PF03129">
    <property type="entry name" value="HGTP_anticodon"/>
    <property type="match status" value="1"/>
</dbReference>
<dbReference type="PANTHER" id="PTHR43707:SF1">
    <property type="entry name" value="HISTIDINE--TRNA LIGASE, MITOCHONDRIAL-RELATED"/>
    <property type="match status" value="1"/>
</dbReference>
<dbReference type="SUPFAM" id="SSF52954">
    <property type="entry name" value="Class II aaRS ABD-related"/>
    <property type="match status" value="1"/>
</dbReference>
<dbReference type="AlphaFoldDB" id="A0A3N5AXI6"/>
<evidence type="ECO:0000256" key="2">
    <source>
        <dbReference type="ARBA" id="ARBA00022490"/>
    </source>
</evidence>
<dbReference type="Pfam" id="PF13393">
    <property type="entry name" value="tRNA-synt_His"/>
    <property type="match status" value="1"/>
</dbReference>
<proteinExistence type="inferred from homology"/>
<dbReference type="Gene3D" id="3.30.930.10">
    <property type="entry name" value="Bira Bifunctional Protein, Domain 2"/>
    <property type="match status" value="1"/>
</dbReference>
<feature type="binding site" evidence="10">
    <location>
        <begin position="259"/>
        <end position="260"/>
    </location>
    <ligand>
        <name>L-histidine</name>
        <dbReference type="ChEBI" id="CHEBI:57595"/>
    </ligand>
</feature>
<dbReference type="InterPro" id="IPR004516">
    <property type="entry name" value="HisRS/HisZ"/>
</dbReference>
<feature type="binding site" evidence="10">
    <location>
        <begin position="79"/>
        <end position="81"/>
    </location>
    <ligand>
        <name>L-histidine</name>
        <dbReference type="ChEBI" id="CHEBI:57595"/>
    </ligand>
</feature>
<comment type="catalytic activity">
    <reaction evidence="8 9">
        <text>tRNA(His) + L-histidine + ATP = L-histidyl-tRNA(His) + AMP + diphosphate + H(+)</text>
        <dbReference type="Rhea" id="RHEA:17313"/>
        <dbReference type="Rhea" id="RHEA-COMP:9665"/>
        <dbReference type="Rhea" id="RHEA-COMP:9689"/>
        <dbReference type="ChEBI" id="CHEBI:15378"/>
        <dbReference type="ChEBI" id="CHEBI:30616"/>
        <dbReference type="ChEBI" id="CHEBI:33019"/>
        <dbReference type="ChEBI" id="CHEBI:57595"/>
        <dbReference type="ChEBI" id="CHEBI:78442"/>
        <dbReference type="ChEBI" id="CHEBI:78527"/>
        <dbReference type="ChEBI" id="CHEBI:456215"/>
        <dbReference type="EC" id="6.1.1.21"/>
    </reaction>
</comment>
<feature type="binding site" evidence="10">
    <location>
        <position position="255"/>
    </location>
    <ligand>
        <name>L-histidine</name>
        <dbReference type="ChEBI" id="CHEBI:57595"/>
    </ligand>
</feature>
<evidence type="ECO:0000313" key="12">
    <source>
        <dbReference type="EMBL" id="RPF49724.1"/>
    </source>
</evidence>
<keyword evidence="13" id="KW-1185">Reference proteome</keyword>
<dbReference type="EMBL" id="RKRE01000001">
    <property type="protein sequence ID" value="RPF49724.1"/>
    <property type="molecule type" value="Genomic_DNA"/>
</dbReference>
<dbReference type="InterPro" id="IPR045864">
    <property type="entry name" value="aa-tRNA-synth_II/BPL/LPL"/>
</dbReference>
<dbReference type="GO" id="GO:0006427">
    <property type="term" value="P:histidyl-tRNA aminoacylation"/>
    <property type="evidence" value="ECO:0007669"/>
    <property type="project" value="UniProtKB-UniRule"/>
</dbReference>
<dbReference type="Proteomes" id="UP000282654">
    <property type="component" value="Unassembled WGS sequence"/>
</dbReference>